<sequence>MVARASASFVDAMRDDPAKTISSYETLTAPEITYVVENWQTNREKISLDTVLRVFLYHLDGKKVPKQNKPPTGSGNDPSDRAWAAIGALHYRWSDDFRTCPALRTQLSTAWVGVFKWCNYLYTQRVGSGQKTMIEAASAITRISLAIRHLLSDGELHAKIRATDGIITLCSRLCLHAAAPLQAFIPLSFLAKFSWDDLDEIVASVGSDHDTVAKIIVERLRRVINTTPFPADVVGVFLLILVGLVAHPQHSLTFFVLLDHNAIWVVTRALDMAAEALQSANVSDSRLSLLTCVGSALIFLRAGLVELEPPKLVSQSIDAGLLHSICILSVELDKPDVAASLRNDLRAILGTILPQSMMFLSVIKIMKREHRDIDPDLVDLTIGQSYLTREWYTWILLLLNRSQIAKLPKEIKGVRRIGCDNPACGKTGRRKELLRCSGCLYVYYCSKACQKAAWKNHKPMCRLKKDAHATRNQVGFRTLFTEQDARFLRETVSTESHIHFHHLKKLAQRTKPNEPVENHVIGIDYTNPKYPAGTCYLKNIKTYTFPPVDKDALDPANVAAQNEEMINIVRRNPRSYTFIEAVFMHGKDKLTRNFVFRPNIFANGSQFPAEHLDWQNNRCENNASSMPDVQTQLLELMIKGTMFEENKRWESEIEAPELD</sequence>
<evidence type="ECO:0000313" key="6">
    <source>
        <dbReference type="EMBL" id="KAF7309335.1"/>
    </source>
</evidence>
<evidence type="ECO:0000256" key="1">
    <source>
        <dbReference type="ARBA" id="ARBA00022723"/>
    </source>
</evidence>
<dbReference type="PROSITE" id="PS50865">
    <property type="entry name" value="ZF_MYND_2"/>
    <property type="match status" value="1"/>
</dbReference>
<feature type="domain" description="MYND-type" evidence="5">
    <location>
        <begin position="424"/>
        <end position="461"/>
    </location>
</feature>
<dbReference type="Gene3D" id="6.10.140.2220">
    <property type="match status" value="1"/>
</dbReference>
<evidence type="ECO:0000256" key="4">
    <source>
        <dbReference type="PROSITE-ProRule" id="PRU00134"/>
    </source>
</evidence>
<evidence type="ECO:0000259" key="5">
    <source>
        <dbReference type="PROSITE" id="PS50865"/>
    </source>
</evidence>
<dbReference type="AlphaFoldDB" id="A0A8H6SZT8"/>
<evidence type="ECO:0000256" key="2">
    <source>
        <dbReference type="ARBA" id="ARBA00022771"/>
    </source>
</evidence>
<dbReference type="GO" id="GO:0008270">
    <property type="term" value="F:zinc ion binding"/>
    <property type="evidence" value="ECO:0007669"/>
    <property type="project" value="UniProtKB-KW"/>
</dbReference>
<organism evidence="6 7">
    <name type="scientific">Mycena indigotica</name>
    <dbReference type="NCBI Taxonomy" id="2126181"/>
    <lineage>
        <taxon>Eukaryota</taxon>
        <taxon>Fungi</taxon>
        <taxon>Dikarya</taxon>
        <taxon>Basidiomycota</taxon>
        <taxon>Agaricomycotina</taxon>
        <taxon>Agaricomycetes</taxon>
        <taxon>Agaricomycetidae</taxon>
        <taxon>Agaricales</taxon>
        <taxon>Marasmiineae</taxon>
        <taxon>Mycenaceae</taxon>
        <taxon>Mycena</taxon>
    </lineage>
</organism>
<dbReference type="InterPro" id="IPR002893">
    <property type="entry name" value="Znf_MYND"/>
</dbReference>
<evidence type="ECO:0000256" key="3">
    <source>
        <dbReference type="ARBA" id="ARBA00022833"/>
    </source>
</evidence>
<name>A0A8H6SZT8_9AGAR</name>
<dbReference type="Pfam" id="PF01753">
    <property type="entry name" value="zf-MYND"/>
    <property type="match status" value="1"/>
</dbReference>
<gene>
    <name evidence="6" type="ORF">MIND_00304000</name>
</gene>
<dbReference type="EMBL" id="JACAZF010000003">
    <property type="protein sequence ID" value="KAF7309335.1"/>
    <property type="molecule type" value="Genomic_DNA"/>
</dbReference>
<protein>
    <submittedName>
        <fullName evidence="6">MYND-type domain-containing protein</fullName>
    </submittedName>
</protein>
<keyword evidence="2 4" id="KW-0863">Zinc-finger</keyword>
<dbReference type="OrthoDB" id="2881796at2759"/>
<comment type="caution">
    <text evidence="6">The sequence shown here is derived from an EMBL/GenBank/DDBJ whole genome shotgun (WGS) entry which is preliminary data.</text>
</comment>
<dbReference type="GeneID" id="59342416"/>
<dbReference type="SUPFAM" id="SSF144232">
    <property type="entry name" value="HIT/MYND zinc finger-like"/>
    <property type="match status" value="1"/>
</dbReference>
<dbReference type="RefSeq" id="XP_037222785.1">
    <property type="nucleotide sequence ID" value="XM_037359900.1"/>
</dbReference>
<keyword evidence="1" id="KW-0479">Metal-binding</keyword>
<keyword evidence="3" id="KW-0862">Zinc</keyword>
<accession>A0A8H6SZT8</accession>
<proteinExistence type="predicted"/>
<dbReference type="Proteomes" id="UP000636479">
    <property type="component" value="Unassembled WGS sequence"/>
</dbReference>
<reference evidence="6" key="1">
    <citation type="submission" date="2020-05" db="EMBL/GenBank/DDBJ databases">
        <title>Mycena genomes resolve the evolution of fungal bioluminescence.</title>
        <authorList>
            <person name="Tsai I.J."/>
        </authorList>
    </citation>
    <scope>NUCLEOTIDE SEQUENCE</scope>
    <source>
        <strain evidence="6">171206Taipei</strain>
    </source>
</reference>
<keyword evidence="7" id="KW-1185">Reference proteome</keyword>
<evidence type="ECO:0000313" key="7">
    <source>
        <dbReference type="Proteomes" id="UP000636479"/>
    </source>
</evidence>